<evidence type="ECO:0000313" key="3">
    <source>
        <dbReference type="Proteomes" id="UP001181355"/>
    </source>
</evidence>
<feature type="transmembrane region" description="Helical" evidence="1">
    <location>
        <begin position="99"/>
        <end position="119"/>
    </location>
</feature>
<keyword evidence="3" id="KW-1185">Reference proteome</keyword>
<dbReference type="Proteomes" id="UP001181355">
    <property type="component" value="Chromosome"/>
</dbReference>
<feature type="transmembrane region" description="Helical" evidence="1">
    <location>
        <begin position="71"/>
        <end position="92"/>
    </location>
</feature>
<accession>A0ABY9RK42</accession>
<feature type="transmembrane region" description="Helical" evidence="1">
    <location>
        <begin position="273"/>
        <end position="293"/>
    </location>
</feature>
<dbReference type="RefSeq" id="WP_309482796.1">
    <property type="nucleotide sequence ID" value="NZ_CP133720.1"/>
</dbReference>
<feature type="transmembrane region" description="Helical" evidence="1">
    <location>
        <begin position="166"/>
        <end position="186"/>
    </location>
</feature>
<sequence>MKITRQQLDQAIDRNILSNDQGNALWQFLAEHSNDTASFKASHILYYLGGMLAIGAMSLFMTLGWAQFGGFGLMMIALVYAGICVSLLETVLNHPQFAIPSGIVAALIVVLAPLAIYGLQSALGYMDDHENYRDYHVFIDWRWIIMELGSLVVGIVVLWRYRLPFSVMPIAVTLWYMSMDLTPFLFGDADNSWELRKWVSVVFGLLMLMVALIVDLRDKQSKDYAFWIYLFGVLAFWGGLSSMNSGSELGKLIYCLINLGMIALGAVLARRVFAVFGGLGVAGYVGHLAYQVFKDSLMFPFALTVIGFAVIGLGLVWQRREAEIASCLRTYLPTRWREMVESRS</sequence>
<keyword evidence="1" id="KW-0812">Transmembrane</keyword>
<organism evidence="2 3">
    <name type="scientific">Undibacterium cyanobacteriorum</name>
    <dbReference type="NCBI Taxonomy" id="3073561"/>
    <lineage>
        <taxon>Bacteria</taxon>
        <taxon>Pseudomonadati</taxon>
        <taxon>Pseudomonadota</taxon>
        <taxon>Betaproteobacteria</taxon>
        <taxon>Burkholderiales</taxon>
        <taxon>Oxalobacteraceae</taxon>
        <taxon>Undibacterium</taxon>
    </lineage>
</organism>
<gene>
    <name evidence="2" type="ORF">RF679_03295</name>
</gene>
<feature type="transmembrane region" description="Helical" evidence="1">
    <location>
        <begin position="44"/>
        <end position="65"/>
    </location>
</feature>
<feature type="transmembrane region" description="Helical" evidence="1">
    <location>
        <begin position="224"/>
        <end position="243"/>
    </location>
</feature>
<dbReference type="EMBL" id="CP133720">
    <property type="protein sequence ID" value="WMW81316.1"/>
    <property type="molecule type" value="Genomic_DNA"/>
</dbReference>
<name>A0ABY9RK42_9BURK</name>
<protein>
    <submittedName>
        <fullName evidence="2">DUF2157 domain-containing protein</fullName>
    </submittedName>
</protein>
<evidence type="ECO:0000256" key="1">
    <source>
        <dbReference type="SAM" id="Phobius"/>
    </source>
</evidence>
<feature type="transmembrane region" description="Helical" evidence="1">
    <location>
        <begin position="299"/>
        <end position="317"/>
    </location>
</feature>
<keyword evidence="1" id="KW-1133">Transmembrane helix</keyword>
<proteinExistence type="predicted"/>
<feature type="transmembrane region" description="Helical" evidence="1">
    <location>
        <begin position="139"/>
        <end position="159"/>
    </location>
</feature>
<reference evidence="2" key="1">
    <citation type="submission" date="2023-09" db="EMBL/GenBank/DDBJ databases">
        <title>Undibacterium sp. 20NA77.5 isolated from freshwater.</title>
        <authorList>
            <person name="Le V."/>
            <person name="Ko S.-R."/>
            <person name="Ahn C.-Y."/>
            <person name="Oh H.-M."/>
        </authorList>
    </citation>
    <scope>NUCLEOTIDE SEQUENCE</scope>
    <source>
        <strain evidence="2">20NA77.5</strain>
    </source>
</reference>
<feature type="transmembrane region" description="Helical" evidence="1">
    <location>
        <begin position="249"/>
        <end position="268"/>
    </location>
</feature>
<evidence type="ECO:0000313" key="2">
    <source>
        <dbReference type="EMBL" id="WMW81316.1"/>
    </source>
</evidence>
<feature type="transmembrane region" description="Helical" evidence="1">
    <location>
        <begin position="198"/>
        <end position="217"/>
    </location>
</feature>
<keyword evidence="1" id="KW-0472">Membrane</keyword>